<dbReference type="GO" id="GO:0005741">
    <property type="term" value="C:mitochondrial outer membrane"/>
    <property type="evidence" value="ECO:0007669"/>
    <property type="project" value="UniProtKB-SubCell"/>
</dbReference>
<feature type="domain" description="Phosphatidic acid phosphatase type 2/haloperoxidase" evidence="22">
    <location>
        <begin position="654"/>
        <end position="771"/>
    </location>
</feature>
<evidence type="ECO:0000256" key="3">
    <source>
        <dbReference type="ARBA" id="ARBA00004922"/>
    </source>
</evidence>
<evidence type="ECO:0000256" key="13">
    <source>
        <dbReference type="ARBA" id="ARBA00023128"/>
    </source>
</evidence>
<dbReference type="eggNOG" id="KOG3146">
    <property type="taxonomic scope" value="Eukaryota"/>
</dbReference>
<evidence type="ECO:0000256" key="16">
    <source>
        <dbReference type="ARBA" id="ARBA00030292"/>
    </source>
</evidence>
<feature type="transmembrane region" description="Helical" evidence="21">
    <location>
        <begin position="47"/>
        <end position="65"/>
    </location>
</feature>
<evidence type="ECO:0000256" key="20">
    <source>
        <dbReference type="SAM" id="MobiDB-lite"/>
    </source>
</evidence>
<dbReference type="CDD" id="cd03382">
    <property type="entry name" value="PAP2_dolichyldiphosphatase"/>
    <property type="match status" value="1"/>
</dbReference>
<feature type="transmembrane region" description="Helical" evidence="21">
    <location>
        <begin position="697"/>
        <end position="713"/>
    </location>
</feature>
<evidence type="ECO:0000256" key="14">
    <source>
        <dbReference type="ARBA" id="ARBA00023136"/>
    </source>
</evidence>
<dbReference type="GO" id="GO:0047874">
    <property type="term" value="F:dolichyldiphosphatase activity"/>
    <property type="evidence" value="ECO:0007669"/>
    <property type="project" value="UniProtKB-EC"/>
</dbReference>
<accession>L5K6W2</accession>
<evidence type="ECO:0000313" key="24">
    <source>
        <dbReference type="Proteomes" id="UP000010552"/>
    </source>
</evidence>
<dbReference type="PANTHER" id="PTHR21508:SF4">
    <property type="entry name" value="MITOGUARDIN 2"/>
    <property type="match status" value="1"/>
</dbReference>
<evidence type="ECO:0000256" key="7">
    <source>
        <dbReference type="ARBA" id="ARBA00014821"/>
    </source>
</evidence>
<reference evidence="24" key="1">
    <citation type="journal article" date="2013" name="Science">
        <title>Comparative analysis of bat genomes provides insight into the evolution of flight and immunity.</title>
        <authorList>
            <person name="Zhang G."/>
            <person name="Cowled C."/>
            <person name="Shi Z."/>
            <person name="Huang Z."/>
            <person name="Bishop-Lilly K.A."/>
            <person name="Fang X."/>
            <person name="Wynne J.W."/>
            <person name="Xiong Z."/>
            <person name="Baker M.L."/>
            <person name="Zhao W."/>
            <person name="Tachedjian M."/>
            <person name="Zhu Y."/>
            <person name="Zhou P."/>
            <person name="Jiang X."/>
            <person name="Ng J."/>
            <person name="Yang L."/>
            <person name="Wu L."/>
            <person name="Xiao J."/>
            <person name="Feng Y."/>
            <person name="Chen Y."/>
            <person name="Sun X."/>
            <person name="Zhang Y."/>
            <person name="Marsh G.A."/>
            <person name="Crameri G."/>
            <person name="Broder C.C."/>
            <person name="Frey K.G."/>
            <person name="Wang L.F."/>
            <person name="Wang J."/>
        </authorList>
    </citation>
    <scope>NUCLEOTIDE SEQUENCE [LARGE SCALE GENOMIC DNA]</scope>
</reference>
<protein>
    <recommendedName>
        <fullName evidence="7">Dolichyldiphosphatase 1</fullName>
        <ecNumber evidence="6">3.6.1.43</ecNumber>
    </recommendedName>
    <alternativeName>
        <fullName evidence="16">Dolichyl pyrophosphate phosphatase 1</fullName>
    </alternativeName>
    <alternativeName>
        <fullName evidence="17">Mitoguardin 2</fullName>
    </alternativeName>
    <alternativeName>
        <fullName evidence="18">Protein FAM73B</fullName>
    </alternativeName>
</protein>
<evidence type="ECO:0000256" key="10">
    <source>
        <dbReference type="ARBA" id="ARBA00022801"/>
    </source>
</evidence>
<dbReference type="Proteomes" id="UP000010552">
    <property type="component" value="Unassembled WGS sequence"/>
</dbReference>
<dbReference type="InterPro" id="IPR039667">
    <property type="entry name" value="Dolichyldiphosphatase_PAP2"/>
</dbReference>
<feature type="region of interest" description="Disordered" evidence="20">
    <location>
        <begin position="196"/>
        <end position="230"/>
    </location>
</feature>
<dbReference type="SUPFAM" id="SSF48317">
    <property type="entry name" value="Acid phosphatase/Vanadium-dependent haloperoxidase"/>
    <property type="match status" value="1"/>
</dbReference>
<comment type="pathway">
    <text evidence="3">Protein modification; protein glycosylation.</text>
</comment>
<keyword evidence="13" id="KW-0496">Mitochondrion</keyword>
<comment type="subcellular location">
    <subcellularLocation>
        <location evidence="2">Endoplasmic reticulum membrane</location>
        <topology evidence="2">Multi-pass membrane protein</topology>
    </subcellularLocation>
    <subcellularLocation>
        <location evidence="1">Mitochondrion outer membrane</location>
        <topology evidence="1">Multi-pass membrane protein</topology>
    </subcellularLocation>
</comment>
<evidence type="ECO:0000256" key="9">
    <source>
        <dbReference type="ARBA" id="ARBA00022787"/>
    </source>
</evidence>
<evidence type="ECO:0000256" key="6">
    <source>
        <dbReference type="ARBA" id="ARBA00012508"/>
    </source>
</evidence>
<dbReference type="GO" id="GO:0005789">
    <property type="term" value="C:endoplasmic reticulum membrane"/>
    <property type="evidence" value="ECO:0007669"/>
    <property type="project" value="UniProtKB-SubCell"/>
</dbReference>
<dbReference type="FunCoup" id="L5K6W2">
    <property type="interactions" value="1195"/>
</dbReference>
<evidence type="ECO:0000256" key="12">
    <source>
        <dbReference type="ARBA" id="ARBA00022989"/>
    </source>
</evidence>
<keyword evidence="24" id="KW-1185">Reference proteome</keyword>
<feature type="transmembrane region" description="Helical" evidence="21">
    <location>
        <begin position="12"/>
        <end position="35"/>
    </location>
</feature>
<feature type="transmembrane region" description="Helical" evidence="21">
    <location>
        <begin position="725"/>
        <end position="744"/>
    </location>
</feature>
<comment type="catalytic activity">
    <reaction evidence="19">
        <text>a di-trans,poly-cis-dolichyl diphosphate + H2O = a di-trans,poly-cis-dolichyl phosphate + phosphate + H(+)</text>
        <dbReference type="Rhea" id="RHEA:14385"/>
        <dbReference type="Rhea" id="RHEA-COMP:19498"/>
        <dbReference type="Rhea" id="RHEA-COMP:19506"/>
        <dbReference type="ChEBI" id="CHEBI:15377"/>
        <dbReference type="ChEBI" id="CHEBI:15378"/>
        <dbReference type="ChEBI" id="CHEBI:43474"/>
        <dbReference type="ChEBI" id="CHEBI:57497"/>
        <dbReference type="ChEBI" id="CHEBI:57683"/>
        <dbReference type="EC" id="3.6.1.43"/>
    </reaction>
</comment>
<evidence type="ECO:0000256" key="15">
    <source>
        <dbReference type="ARBA" id="ARBA00024907"/>
    </source>
</evidence>
<keyword evidence="10" id="KW-0378">Hydrolase</keyword>
<dbReference type="InParanoid" id="L5K6W2"/>
<dbReference type="InterPro" id="IPR000326">
    <property type="entry name" value="PAP2/HPO"/>
</dbReference>
<sequence>MAFRRTEGMSMIQALAMTVAEIPVFLYTTFGQSAFSQLRLTPGLRKVLFATALGTVALALAAHQLKRRRRRKKQVGPEMGGEHLGTVPLPILMARKVPSMKKGYSSRRVQSPSSKSNDTLSGISSIEPSKHSGSSHSLASMVAVNSSSPMAACSGPWDTRGMEESVTTSDGNAESLYVQGMELFEEALQKWEQALSVGQRGDSGSTPTPRDSLRNPETASEALSEPESQRREFAEKLESLLHRAYHLQEEFGSTFPSDSMLLDLERTLMLPLTEGSLRLRADDEDSLTSEDSFFSATEVMRGGGQAGTSSPWDTVDTNFDMHPPPSSVPSQLFESLQVGDFPISLSRPAAAYEEALQLVKEGKVLCRTLRTELLGCYSDQDFLAKLHCVRQAFEGLLEDQSNQLFFGEVGRQMVTGLMTKAEKSPKGFLESYEEMLSYALRPETWATTRLELEGRGSSHLDSGPVARAGQAQSSCLSQVVCMSFFDIVLDFILMDAFEDLESPPASVLAVLRNRWLSDSFKETVPDGFISHFYSVSEHVSPVLAFGFLGPKPQLAEVCAFFKHQIVQYLRDMFNLDNVRYTSVPALADDVLQLSRRRSEILLGYLGTPVASSIGLNGDLSGHLLAYLSLSPIFIIVGFVTLIIFKRELHTISFLGGLALNEGVNWLIKHVIQEPRPCGGPHTAVGAKYGMPSSHSQFMWFFSVYSFLFLYLRMHQTNNARFLDLLWRHVLSLGLLTVAFLVSYSRVYLLYHTWSQVLYGGIAGSLMAIAWFAFTQEVLTPLFPRIAAWPISEFFLIRDTSLIPNVLWFEYTVTRAEARNRQRKLGTKLQ</sequence>
<keyword evidence="8 21" id="KW-0812">Transmembrane</keyword>
<evidence type="ECO:0000256" key="5">
    <source>
        <dbReference type="ARBA" id="ARBA00008969"/>
    </source>
</evidence>
<comment type="similarity">
    <text evidence="4">Belongs to the dolichyldiphosphatase family.</text>
</comment>
<evidence type="ECO:0000256" key="2">
    <source>
        <dbReference type="ARBA" id="ARBA00004477"/>
    </source>
</evidence>
<keyword evidence="11" id="KW-0256">Endoplasmic reticulum</keyword>
<evidence type="ECO:0000256" key="1">
    <source>
        <dbReference type="ARBA" id="ARBA00004374"/>
    </source>
</evidence>
<dbReference type="InterPro" id="IPR036938">
    <property type="entry name" value="PAP2/HPO_sf"/>
</dbReference>
<evidence type="ECO:0000259" key="22">
    <source>
        <dbReference type="SMART" id="SM00014"/>
    </source>
</evidence>
<feature type="transmembrane region" description="Helical" evidence="21">
    <location>
        <begin position="756"/>
        <end position="773"/>
    </location>
</feature>
<dbReference type="STRING" id="9402.L5K6W2"/>
<evidence type="ECO:0000256" key="4">
    <source>
        <dbReference type="ARBA" id="ARBA00005518"/>
    </source>
</evidence>
<keyword evidence="12 21" id="KW-1133">Transmembrane helix</keyword>
<feature type="compositionally biased region" description="Low complexity" evidence="20">
    <location>
        <begin position="106"/>
        <end position="116"/>
    </location>
</feature>
<comment type="similarity">
    <text evidence="5">Belongs to the mitoguardin family.</text>
</comment>
<dbReference type="SMART" id="SM00014">
    <property type="entry name" value="acidPPc"/>
    <property type="match status" value="1"/>
</dbReference>
<dbReference type="Pfam" id="PF01569">
    <property type="entry name" value="PAP2"/>
    <property type="match status" value="1"/>
</dbReference>
<feature type="transmembrane region" description="Helical" evidence="21">
    <location>
        <begin position="623"/>
        <end position="644"/>
    </location>
</feature>
<keyword evidence="14 21" id="KW-0472">Membrane</keyword>
<feature type="region of interest" description="Disordered" evidence="20">
    <location>
        <begin position="102"/>
        <end position="140"/>
    </location>
</feature>
<dbReference type="AlphaFoldDB" id="L5K6W2"/>
<dbReference type="EMBL" id="KB030979">
    <property type="protein sequence ID" value="ELK07260.1"/>
    <property type="molecule type" value="Genomic_DNA"/>
</dbReference>
<evidence type="ECO:0000256" key="17">
    <source>
        <dbReference type="ARBA" id="ARBA00040959"/>
    </source>
</evidence>
<dbReference type="GO" id="GO:0008053">
    <property type="term" value="P:mitochondrial fusion"/>
    <property type="evidence" value="ECO:0007669"/>
    <property type="project" value="InterPro"/>
</dbReference>
<evidence type="ECO:0000313" key="23">
    <source>
        <dbReference type="EMBL" id="ELK07260.1"/>
    </source>
</evidence>
<dbReference type="Gene3D" id="1.20.144.10">
    <property type="entry name" value="Phosphatidic acid phosphatase type 2/haloperoxidase"/>
    <property type="match status" value="1"/>
</dbReference>
<evidence type="ECO:0000256" key="18">
    <source>
        <dbReference type="ARBA" id="ARBA00041863"/>
    </source>
</evidence>
<dbReference type="PANTHER" id="PTHR21508">
    <property type="entry name" value="MITOGUARDIN"/>
    <property type="match status" value="1"/>
</dbReference>
<evidence type="ECO:0000256" key="19">
    <source>
        <dbReference type="ARBA" id="ARBA00047349"/>
    </source>
</evidence>
<evidence type="ECO:0000256" key="8">
    <source>
        <dbReference type="ARBA" id="ARBA00022692"/>
    </source>
</evidence>
<dbReference type="FunFam" id="1.20.144.10:FF:000003">
    <property type="entry name" value="Dolichyldiphosphatase 1"/>
    <property type="match status" value="1"/>
</dbReference>
<feature type="compositionally biased region" description="Low complexity" evidence="20">
    <location>
        <begin position="124"/>
        <end position="140"/>
    </location>
</feature>
<name>L5K6W2_PTEAL</name>
<gene>
    <name evidence="23" type="ORF">PAL_GLEAN10012508</name>
</gene>
<dbReference type="Pfam" id="PF10265">
    <property type="entry name" value="Miga"/>
    <property type="match status" value="2"/>
</dbReference>
<organism evidence="23 24">
    <name type="scientific">Pteropus alecto</name>
    <name type="common">Black flying fox</name>
    <dbReference type="NCBI Taxonomy" id="9402"/>
    <lineage>
        <taxon>Eukaryota</taxon>
        <taxon>Metazoa</taxon>
        <taxon>Chordata</taxon>
        <taxon>Craniata</taxon>
        <taxon>Vertebrata</taxon>
        <taxon>Euteleostomi</taxon>
        <taxon>Mammalia</taxon>
        <taxon>Eutheria</taxon>
        <taxon>Laurasiatheria</taxon>
        <taxon>Chiroptera</taxon>
        <taxon>Yinpterochiroptera</taxon>
        <taxon>Pteropodoidea</taxon>
        <taxon>Pteropodidae</taxon>
        <taxon>Pteropodinae</taxon>
        <taxon>Pteropus</taxon>
    </lineage>
</organism>
<dbReference type="EC" id="3.6.1.43" evidence="6"/>
<keyword evidence="9" id="KW-1000">Mitochondrion outer membrane</keyword>
<proteinExistence type="inferred from homology"/>
<evidence type="ECO:0000256" key="21">
    <source>
        <dbReference type="SAM" id="Phobius"/>
    </source>
</evidence>
<dbReference type="GO" id="GO:0006487">
    <property type="term" value="P:protein N-linked glycosylation"/>
    <property type="evidence" value="ECO:0007669"/>
    <property type="project" value="UniProtKB-ARBA"/>
</dbReference>
<comment type="function">
    <text evidence="15">Required for efficient N-glycosylation. Necessary for maintaining optimal levels of dolichol-linked oligosaccharides. Hydrolyzes dolichyl pyrophosphate at a very high rate and dolichyl monophosphate at a much lower rate. Does not act on phosphatidate.</text>
</comment>
<evidence type="ECO:0000256" key="11">
    <source>
        <dbReference type="ARBA" id="ARBA00022824"/>
    </source>
</evidence>
<dbReference type="InterPro" id="IPR019392">
    <property type="entry name" value="Miga"/>
</dbReference>